<evidence type="ECO:0000313" key="4">
    <source>
        <dbReference type="Proteomes" id="UP000306602"/>
    </source>
</evidence>
<dbReference type="PANTHER" id="PTHR43777">
    <property type="entry name" value="MOLYBDENUM COFACTOR CYTIDYLYLTRANSFERASE"/>
    <property type="match status" value="1"/>
</dbReference>
<dbReference type="InterPro" id="IPR029044">
    <property type="entry name" value="Nucleotide-diphossugar_trans"/>
</dbReference>
<accession>A0A4S4NKE7</accession>
<dbReference type="Proteomes" id="UP000306602">
    <property type="component" value="Unassembled WGS sequence"/>
</dbReference>
<dbReference type="AlphaFoldDB" id="A0A4S4NKE7"/>
<gene>
    <name evidence="3" type="ORF">E4Z66_04085</name>
</gene>
<name>A0A4S4NKE7_9RHOB</name>
<sequence length="208" mass="22632">MVPGCGVNVTQSDIPILILAGGASRRMAGRDKLTETVDGVPLLRLQAERALRVSKDVNVLMRPGRPDRKQALEGLDVNVIVSPHALEGMGGSLRTGIEALDDRPCVLLMLADLIDINARDLRMVIEARTTAPNALIWRGATQDNRPGHPVLFDRAVFADLKRLEGDSGGQEVMKAHADRVVLVPLPGDAARTDLDTPEDWARWRAARD</sequence>
<protein>
    <submittedName>
        <fullName evidence="3">Nucleotidyltransferase family protein</fullName>
    </submittedName>
</protein>
<keyword evidence="4" id="KW-1185">Reference proteome</keyword>
<dbReference type="InterPro" id="IPR025877">
    <property type="entry name" value="MobA-like_NTP_Trfase"/>
</dbReference>
<evidence type="ECO:0000256" key="1">
    <source>
        <dbReference type="ARBA" id="ARBA00022842"/>
    </source>
</evidence>
<feature type="domain" description="MobA-like NTP transferase" evidence="2">
    <location>
        <begin position="17"/>
        <end position="178"/>
    </location>
</feature>
<dbReference type="OrthoDB" id="9779263at2"/>
<dbReference type="SUPFAM" id="SSF53448">
    <property type="entry name" value="Nucleotide-diphospho-sugar transferases"/>
    <property type="match status" value="1"/>
</dbReference>
<dbReference type="Gene3D" id="3.90.550.10">
    <property type="entry name" value="Spore Coat Polysaccharide Biosynthesis Protein SpsA, Chain A"/>
    <property type="match status" value="1"/>
</dbReference>
<reference evidence="3 4" key="1">
    <citation type="submission" date="2019-04" db="EMBL/GenBank/DDBJ databases">
        <title>Shimia ponticola sp. nov., isolated from seawater.</title>
        <authorList>
            <person name="Kim Y.-O."/>
            <person name="Yoon J.-H."/>
        </authorList>
    </citation>
    <scope>NUCLEOTIDE SEQUENCE [LARGE SCALE GENOMIC DNA]</scope>
    <source>
        <strain evidence="3 4">MYP11</strain>
    </source>
</reference>
<dbReference type="EMBL" id="SRKY01000001">
    <property type="protein sequence ID" value="THH38751.1"/>
    <property type="molecule type" value="Genomic_DNA"/>
</dbReference>
<dbReference type="CDD" id="cd04182">
    <property type="entry name" value="GT_2_like_f"/>
    <property type="match status" value="1"/>
</dbReference>
<organism evidence="3 4">
    <name type="scientific">Aliishimia ponticola</name>
    <dbReference type="NCBI Taxonomy" id="2499833"/>
    <lineage>
        <taxon>Bacteria</taxon>
        <taxon>Pseudomonadati</taxon>
        <taxon>Pseudomonadota</taxon>
        <taxon>Alphaproteobacteria</taxon>
        <taxon>Rhodobacterales</taxon>
        <taxon>Paracoccaceae</taxon>
        <taxon>Aliishimia</taxon>
    </lineage>
</organism>
<keyword evidence="3" id="KW-0808">Transferase</keyword>
<keyword evidence="1" id="KW-0460">Magnesium</keyword>
<dbReference type="GO" id="GO:0016779">
    <property type="term" value="F:nucleotidyltransferase activity"/>
    <property type="evidence" value="ECO:0007669"/>
    <property type="project" value="UniProtKB-ARBA"/>
</dbReference>
<dbReference type="PANTHER" id="PTHR43777:SF1">
    <property type="entry name" value="MOLYBDENUM COFACTOR CYTIDYLYLTRANSFERASE"/>
    <property type="match status" value="1"/>
</dbReference>
<evidence type="ECO:0000259" key="2">
    <source>
        <dbReference type="Pfam" id="PF12804"/>
    </source>
</evidence>
<dbReference type="Pfam" id="PF12804">
    <property type="entry name" value="NTP_transf_3"/>
    <property type="match status" value="1"/>
</dbReference>
<proteinExistence type="predicted"/>
<comment type="caution">
    <text evidence="3">The sequence shown here is derived from an EMBL/GenBank/DDBJ whole genome shotgun (WGS) entry which is preliminary data.</text>
</comment>
<evidence type="ECO:0000313" key="3">
    <source>
        <dbReference type="EMBL" id="THH38751.1"/>
    </source>
</evidence>